<evidence type="ECO:0000313" key="1">
    <source>
        <dbReference type="EMBL" id="MCI25204.1"/>
    </source>
</evidence>
<proteinExistence type="predicted"/>
<organism evidence="1 2">
    <name type="scientific">Trifolium medium</name>
    <dbReference type="NCBI Taxonomy" id="97028"/>
    <lineage>
        <taxon>Eukaryota</taxon>
        <taxon>Viridiplantae</taxon>
        <taxon>Streptophyta</taxon>
        <taxon>Embryophyta</taxon>
        <taxon>Tracheophyta</taxon>
        <taxon>Spermatophyta</taxon>
        <taxon>Magnoliopsida</taxon>
        <taxon>eudicotyledons</taxon>
        <taxon>Gunneridae</taxon>
        <taxon>Pentapetalae</taxon>
        <taxon>rosids</taxon>
        <taxon>fabids</taxon>
        <taxon>Fabales</taxon>
        <taxon>Fabaceae</taxon>
        <taxon>Papilionoideae</taxon>
        <taxon>50 kb inversion clade</taxon>
        <taxon>NPAAA clade</taxon>
        <taxon>Hologalegina</taxon>
        <taxon>IRL clade</taxon>
        <taxon>Trifolieae</taxon>
        <taxon>Trifolium</taxon>
    </lineage>
</organism>
<dbReference type="Proteomes" id="UP000265520">
    <property type="component" value="Unassembled WGS sequence"/>
</dbReference>
<reference evidence="1 2" key="1">
    <citation type="journal article" date="2018" name="Front. Plant Sci.">
        <title>Red Clover (Trifolium pratense) and Zigzag Clover (T. medium) - A Picture of Genomic Similarities and Differences.</title>
        <authorList>
            <person name="Dluhosova J."/>
            <person name="Istvanek J."/>
            <person name="Nedelnik J."/>
            <person name="Repkova J."/>
        </authorList>
    </citation>
    <scope>NUCLEOTIDE SEQUENCE [LARGE SCALE GENOMIC DNA]</scope>
    <source>
        <strain evidence="2">cv. 10/8</strain>
        <tissue evidence="1">Leaf</tissue>
    </source>
</reference>
<sequence>GGFQFAIQSASGLLPSFLNNGLEEKSNRIGLWSELYRTK</sequence>
<dbReference type="AlphaFoldDB" id="A0A392QMV7"/>
<accession>A0A392QMV7</accession>
<evidence type="ECO:0000313" key="2">
    <source>
        <dbReference type="Proteomes" id="UP000265520"/>
    </source>
</evidence>
<comment type="caution">
    <text evidence="1">The sequence shown here is derived from an EMBL/GenBank/DDBJ whole genome shotgun (WGS) entry which is preliminary data.</text>
</comment>
<name>A0A392QMV7_9FABA</name>
<protein>
    <submittedName>
        <fullName evidence="1">Uncharacterized protein</fullName>
    </submittedName>
</protein>
<feature type="non-terminal residue" evidence="1">
    <location>
        <position position="1"/>
    </location>
</feature>
<keyword evidence="2" id="KW-1185">Reference proteome</keyword>
<dbReference type="EMBL" id="LXQA010145880">
    <property type="protein sequence ID" value="MCI25204.1"/>
    <property type="molecule type" value="Genomic_DNA"/>
</dbReference>